<organism evidence="2">
    <name type="scientific">marine sediment metagenome</name>
    <dbReference type="NCBI Taxonomy" id="412755"/>
    <lineage>
        <taxon>unclassified sequences</taxon>
        <taxon>metagenomes</taxon>
        <taxon>ecological metagenomes</taxon>
    </lineage>
</organism>
<sequence>LVHRTGALNIDGCRVRHAGPEDFAKHKDMVDRIKEKGGSMADSWKNSSDLSGASDVKEGGRWPPNVVMSHAEGCRQVGAKKIKGITGGQSVTRNPREVEQGEDWFGHGRQQPQPERKGHTDGEGNETIEAWDCIEGCPVKALDEQTGERPSTLTGRADPNAQHDNPGDNHGASWFGGGNSQVYADEGGASRFFPQFEAPPAGLVQWLIRLVTPEGGRVLDPFNTGILDA</sequence>
<gene>
    <name evidence="2" type="ORF">LCGC14_2711190</name>
</gene>
<reference evidence="2" key="1">
    <citation type="journal article" date="2015" name="Nature">
        <title>Complex archaea that bridge the gap between prokaryotes and eukaryotes.</title>
        <authorList>
            <person name="Spang A."/>
            <person name="Saw J.H."/>
            <person name="Jorgensen S.L."/>
            <person name="Zaremba-Niedzwiedzka K."/>
            <person name="Martijn J."/>
            <person name="Lind A.E."/>
            <person name="van Eijk R."/>
            <person name="Schleper C."/>
            <person name="Guy L."/>
            <person name="Ettema T.J."/>
        </authorList>
    </citation>
    <scope>NUCLEOTIDE SEQUENCE</scope>
</reference>
<dbReference type="EMBL" id="LAZR01048576">
    <property type="protein sequence ID" value="KKK91611.1"/>
    <property type="molecule type" value="Genomic_DNA"/>
</dbReference>
<feature type="region of interest" description="Disordered" evidence="1">
    <location>
        <begin position="102"/>
        <end position="124"/>
    </location>
</feature>
<comment type="caution">
    <text evidence="2">The sequence shown here is derived from an EMBL/GenBank/DDBJ whole genome shotgun (WGS) entry which is preliminary data.</text>
</comment>
<accession>A0A0F9C4K5</accession>
<protein>
    <submittedName>
        <fullName evidence="2">Uncharacterized protein</fullName>
    </submittedName>
</protein>
<dbReference type="AlphaFoldDB" id="A0A0F9C4K5"/>
<feature type="region of interest" description="Disordered" evidence="1">
    <location>
        <begin position="145"/>
        <end position="179"/>
    </location>
</feature>
<feature type="non-terminal residue" evidence="2">
    <location>
        <position position="1"/>
    </location>
</feature>
<evidence type="ECO:0000313" key="2">
    <source>
        <dbReference type="EMBL" id="KKK91611.1"/>
    </source>
</evidence>
<name>A0A0F9C4K5_9ZZZZ</name>
<feature type="region of interest" description="Disordered" evidence="1">
    <location>
        <begin position="38"/>
        <end position="60"/>
    </location>
</feature>
<evidence type="ECO:0000256" key="1">
    <source>
        <dbReference type="SAM" id="MobiDB-lite"/>
    </source>
</evidence>
<proteinExistence type="predicted"/>